<dbReference type="Pfam" id="PF14021">
    <property type="entry name" value="TNT"/>
    <property type="match status" value="1"/>
</dbReference>
<dbReference type="EMBL" id="UPPP01000105">
    <property type="protein sequence ID" value="VBB09033.1"/>
    <property type="molecule type" value="Genomic_DNA"/>
</dbReference>
<dbReference type="Pfam" id="PF05954">
    <property type="entry name" value="Phage_GPD"/>
    <property type="match status" value="1"/>
</dbReference>
<dbReference type="GO" id="GO:0050135">
    <property type="term" value="F:NADP+ nucleosidase activity"/>
    <property type="evidence" value="ECO:0007669"/>
    <property type="project" value="InterPro"/>
</dbReference>
<dbReference type="PANTHER" id="PTHR42059">
    <property type="entry name" value="TNT DOMAIN-CONTAINING PROTEIN"/>
    <property type="match status" value="1"/>
</dbReference>
<protein>
    <submittedName>
        <fullName evidence="4">Phage late control gene d protein (Gpd)</fullName>
    </submittedName>
</protein>
<dbReference type="RefSeq" id="WP_122629854.1">
    <property type="nucleotide sequence ID" value="NZ_UPPP01000105.1"/>
</dbReference>
<proteinExistence type="predicted"/>
<evidence type="ECO:0000256" key="2">
    <source>
        <dbReference type="SAM" id="Phobius"/>
    </source>
</evidence>
<dbReference type="PANTHER" id="PTHR42059:SF1">
    <property type="entry name" value="TNT DOMAIN-CONTAINING PROTEIN"/>
    <property type="match status" value="1"/>
</dbReference>
<gene>
    <name evidence="4" type="ORF">LUCI_4319</name>
</gene>
<evidence type="ECO:0000313" key="4">
    <source>
        <dbReference type="EMBL" id="VBB09033.1"/>
    </source>
</evidence>
<keyword evidence="2" id="KW-1133">Transmembrane helix</keyword>
<dbReference type="Gene3D" id="2.30.110.50">
    <property type="match status" value="1"/>
</dbReference>
<sequence>MPATTYDKLKLVSPWKILSVFKLSIRKELNEHAVLHLTAMLSEADGVKAALRETVNDRIQIYIDDAERKATLFKGILQEVGVHAEYGFYTLTAVFLSESVLLDTQLKSRSFQNTQLAYRDIVTKIIQDYPGKKFECTAAKAIIDGPLLQYEETDWQFIKRLASYQETVIVPDTTVTDRIFAYGYPSGGSKTLPDAIAYASGKNLRNFEIDHTYKPGLSDIEYCYYEVETYEPLNLGDQVTFQNVQLYVGSVTIELWQGLLVYKAKLVRKKTIRQNPIYNEKLMGVTLPGKVLALENQTVKLHLTIDAEQNPDEAYWYPFAPPTTGMMYLMPQLGTVAGLYIPGLREQNAIITGNLRTNGANCQQTGDPNTRYLATEYGQELKIAPGGVYITAGNTQLTAFFDDEAGVTLSSHKGIDLNAAEEIIIHTEKKVSLEAPSQIRMLTPNSGLSMENEMHFRAEKVQADFTDEEEFPPVEQPKPPPKQSYVLNRPQDKAKPGINWGAIAVGAVAAVAAIAVCVVAAPAVAVAGAAVATAVGASATGVVASLATGAMLGAIGGAVSAIVGTGGSDILHGKFSGIDKYIENVLKDALIGAITGAIFESALIGAKTLWTIVKNGRYLENEIGAVRLGAEESSEASVSEADRLKLGKWENPPSDELYLANKEVYDNPKYFNQETGETIWPGQNGDPNTNGFVNGESMPDSLTKGQIIDRFGENANGRFFSEGETPFENRALPPSMQGATLDQYVVLKPFNVESGPIAPWFDQPGLGKQYFTSGQILDRNGDLVPANLGNLKANGYIKKL</sequence>
<keyword evidence="2" id="KW-0812">Transmembrane</keyword>
<dbReference type="AlphaFoldDB" id="A0A498RG17"/>
<evidence type="ECO:0000259" key="3">
    <source>
        <dbReference type="Pfam" id="PF14021"/>
    </source>
</evidence>
<dbReference type="InterPro" id="IPR025331">
    <property type="entry name" value="TNT"/>
</dbReference>
<dbReference type="Gene3D" id="3.55.50.10">
    <property type="entry name" value="Baseplate protein-like domains"/>
    <property type="match status" value="1"/>
</dbReference>
<feature type="domain" description="TNT" evidence="3">
    <location>
        <begin position="702"/>
        <end position="797"/>
    </location>
</feature>
<keyword evidence="2" id="KW-0472">Membrane</keyword>
<dbReference type="OrthoDB" id="6636741at2"/>
<dbReference type="Proteomes" id="UP000277811">
    <property type="component" value="Unassembled WGS sequence"/>
</dbReference>
<accession>A0A498RG17</accession>
<evidence type="ECO:0000313" key="5">
    <source>
        <dbReference type="Proteomes" id="UP000277811"/>
    </source>
</evidence>
<dbReference type="InterPro" id="IPR053024">
    <property type="entry name" value="Fungal_surface_NADase"/>
</dbReference>
<keyword evidence="5" id="KW-1185">Reference proteome</keyword>
<organism evidence="4 5">
    <name type="scientific">Lucifera butyrica</name>
    <dbReference type="NCBI Taxonomy" id="1351585"/>
    <lineage>
        <taxon>Bacteria</taxon>
        <taxon>Bacillati</taxon>
        <taxon>Bacillota</taxon>
        <taxon>Negativicutes</taxon>
        <taxon>Veillonellales</taxon>
        <taxon>Veillonellaceae</taxon>
        <taxon>Lucifera</taxon>
    </lineage>
</organism>
<feature type="transmembrane region" description="Helical" evidence="2">
    <location>
        <begin position="498"/>
        <end position="531"/>
    </location>
</feature>
<reference evidence="4 5" key="1">
    <citation type="submission" date="2018-06" db="EMBL/GenBank/DDBJ databases">
        <authorList>
            <person name="Strepis N."/>
        </authorList>
    </citation>
    <scope>NUCLEOTIDE SEQUENCE [LARGE SCALE GENOMIC DNA]</scope>
    <source>
        <strain evidence="4">LUCI</strain>
    </source>
</reference>
<dbReference type="SUPFAM" id="SSF69279">
    <property type="entry name" value="Phage tail proteins"/>
    <property type="match status" value="1"/>
</dbReference>
<feature type="region of interest" description="Disordered" evidence="1">
    <location>
        <begin position="467"/>
        <end position="487"/>
    </location>
</feature>
<evidence type="ECO:0000256" key="1">
    <source>
        <dbReference type="SAM" id="MobiDB-lite"/>
    </source>
</evidence>
<name>A0A498RG17_9FIRM</name>